<dbReference type="InterPro" id="IPR051575">
    <property type="entry name" value="Myb-like_DNA-bd"/>
</dbReference>
<dbReference type="Pfam" id="PF00249">
    <property type="entry name" value="Myb_DNA-binding"/>
    <property type="match status" value="3"/>
</dbReference>
<dbReference type="PROSITE" id="PS50090">
    <property type="entry name" value="MYB_LIKE"/>
    <property type="match status" value="2"/>
</dbReference>
<keyword evidence="2" id="KW-0805">Transcription regulation</keyword>
<dbReference type="GO" id="GO:0001006">
    <property type="term" value="F:RNA polymerase III type 3 promoter sequence-specific DNA binding"/>
    <property type="evidence" value="ECO:0007669"/>
    <property type="project" value="TreeGrafter"/>
</dbReference>
<dbReference type="AlphaFoldDB" id="A0A8S4EST6"/>
<evidence type="ECO:0000313" key="9">
    <source>
        <dbReference type="Proteomes" id="UP000653454"/>
    </source>
</evidence>
<feature type="domain" description="Myb-like" evidence="6">
    <location>
        <begin position="326"/>
        <end position="373"/>
    </location>
</feature>
<evidence type="ECO:0000256" key="2">
    <source>
        <dbReference type="ARBA" id="ARBA00023015"/>
    </source>
</evidence>
<feature type="domain" description="HTH myb-type" evidence="7">
    <location>
        <begin position="371"/>
        <end position="425"/>
    </location>
</feature>
<dbReference type="PANTHER" id="PTHR46621:SF1">
    <property type="entry name" value="SNRNA-ACTIVATING PROTEIN COMPLEX SUBUNIT 4"/>
    <property type="match status" value="1"/>
</dbReference>
<organism evidence="8 9">
    <name type="scientific">Plutella xylostella</name>
    <name type="common">Diamondback moth</name>
    <name type="synonym">Plutella maculipennis</name>
    <dbReference type="NCBI Taxonomy" id="51655"/>
    <lineage>
        <taxon>Eukaryota</taxon>
        <taxon>Metazoa</taxon>
        <taxon>Ecdysozoa</taxon>
        <taxon>Arthropoda</taxon>
        <taxon>Hexapoda</taxon>
        <taxon>Insecta</taxon>
        <taxon>Pterygota</taxon>
        <taxon>Neoptera</taxon>
        <taxon>Endopterygota</taxon>
        <taxon>Lepidoptera</taxon>
        <taxon>Glossata</taxon>
        <taxon>Ditrysia</taxon>
        <taxon>Yponomeutoidea</taxon>
        <taxon>Plutellidae</taxon>
        <taxon>Plutella</taxon>
    </lineage>
</organism>
<comment type="caution">
    <text evidence="8">The sequence shown here is derived from an EMBL/GenBank/DDBJ whole genome shotgun (WGS) entry which is preliminary data.</text>
</comment>
<proteinExistence type="predicted"/>
<dbReference type="GO" id="GO:0005634">
    <property type="term" value="C:nucleus"/>
    <property type="evidence" value="ECO:0007669"/>
    <property type="project" value="UniProtKB-SubCell"/>
</dbReference>
<evidence type="ECO:0000313" key="8">
    <source>
        <dbReference type="EMBL" id="CAG9118681.1"/>
    </source>
</evidence>
<dbReference type="SMART" id="SM00717">
    <property type="entry name" value="SANT"/>
    <property type="match status" value="4"/>
</dbReference>
<dbReference type="CDD" id="cd00167">
    <property type="entry name" value="SANT"/>
    <property type="match status" value="4"/>
</dbReference>
<dbReference type="PANTHER" id="PTHR46621">
    <property type="entry name" value="SNRNA-ACTIVATING PROTEIN COMPLEX SUBUNIT 4"/>
    <property type="match status" value="1"/>
</dbReference>
<dbReference type="SUPFAM" id="SSF46689">
    <property type="entry name" value="Homeodomain-like"/>
    <property type="match status" value="3"/>
</dbReference>
<evidence type="ECO:0000256" key="1">
    <source>
        <dbReference type="ARBA" id="ARBA00004123"/>
    </source>
</evidence>
<evidence type="ECO:0000256" key="4">
    <source>
        <dbReference type="ARBA" id="ARBA00023163"/>
    </source>
</evidence>
<name>A0A8S4EST6_PLUXY</name>
<reference evidence="8" key="1">
    <citation type="submission" date="2020-11" db="EMBL/GenBank/DDBJ databases">
        <authorList>
            <person name="Whiteford S."/>
        </authorList>
    </citation>
    <scope>NUCLEOTIDE SEQUENCE</scope>
</reference>
<gene>
    <name evidence="8" type="ORF">PLXY2_LOCUS6561</name>
</gene>
<keyword evidence="5" id="KW-0539">Nucleus</keyword>
<feature type="domain" description="HTH myb-type" evidence="7">
    <location>
        <begin position="266"/>
        <end position="322"/>
    </location>
</feature>
<dbReference type="GO" id="GO:0042796">
    <property type="term" value="P:snRNA transcription by RNA polymerase III"/>
    <property type="evidence" value="ECO:0007669"/>
    <property type="project" value="TreeGrafter"/>
</dbReference>
<feature type="domain" description="Myb-like" evidence="6">
    <location>
        <begin position="266"/>
        <end position="318"/>
    </location>
</feature>
<evidence type="ECO:0000259" key="7">
    <source>
        <dbReference type="PROSITE" id="PS51294"/>
    </source>
</evidence>
<dbReference type="InterPro" id="IPR009057">
    <property type="entry name" value="Homeodomain-like_sf"/>
</dbReference>
<dbReference type="GO" id="GO:0000978">
    <property type="term" value="F:RNA polymerase II cis-regulatory region sequence-specific DNA binding"/>
    <property type="evidence" value="ECO:0007669"/>
    <property type="project" value="TreeGrafter"/>
</dbReference>
<protein>
    <submittedName>
        <fullName evidence="8">(diamondback moth) hypothetical protein</fullName>
    </submittedName>
</protein>
<keyword evidence="3" id="KW-0238">DNA-binding</keyword>
<dbReference type="Gene3D" id="1.10.10.60">
    <property type="entry name" value="Homeodomain-like"/>
    <property type="match status" value="4"/>
</dbReference>
<accession>A0A8S4EST6</accession>
<comment type="subcellular location">
    <subcellularLocation>
        <location evidence="1">Nucleus</location>
    </subcellularLocation>
</comment>
<keyword evidence="4" id="KW-0804">Transcription</keyword>
<evidence type="ECO:0000259" key="6">
    <source>
        <dbReference type="PROSITE" id="PS50090"/>
    </source>
</evidence>
<dbReference type="GO" id="GO:0019185">
    <property type="term" value="C:snRNA-activating protein complex"/>
    <property type="evidence" value="ECO:0007669"/>
    <property type="project" value="TreeGrafter"/>
</dbReference>
<keyword evidence="9" id="KW-1185">Reference proteome</keyword>
<dbReference type="Proteomes" id="UP000653454">
    <property type="component" value="Unassembled WGS sequence"/>
</dbReference>
<sequence length="757" mass="86957">MDEDEDMDSCSSSDEESDLQSIELINSILEKDRASTCDTSSQCSGSSTRTTSLGSASNVSRIEIALALNRLHEEKLKCLENILVERLHSCREKLSEVQGLVAPAEGRHNNGRSGEQIVIIHCGRPYFKDQNFFPAPENSDTILMRKSSIFDVAHASSVPGWTVKDKRNFIAELLNQTKIMKKKELHSLIAKHNRELAAGTVSKKAIKAHEAKMKEAHKVIENIDKKTLAEIALPINKEYDWELISANIGGRHTPQEYQALWKLFLHPSINKSSWSKTEHLKLKKIAAAHNLQNWDAIAKELNTGRSGYQCFVYYKTNMNDSSVGKKWTPDEEEYLQRLVDYYRLDNYIPWSKIAPKMPNRTKLQIYNKYMRTHEKRGRFLPEEDSVLLTCVDKYGLDFKKISHFVNGRTMQQLRNRYFILQKCNRMTAVWTIEEDKKLLQFMGNKESGLNYAELVKHFPGKDRTNIRSRYMTLVKWMETNPKKDIANAPRRGARRLAHGKAAPDLSHAIKKLKMRMETEFQSSCKGKRVTEKSSEEAIEDAIVLALVNENYQAQEHQPECAVVEAPSNNLNSTNLKKILLLLNARLDKEAFMKQPNLVKKYPALLDSEKEVSLMKVRSYSKDITTSPNVVQEETSTPDIWGTVTRDQGHYVLPPNLPTILGCKRLMAYVNDNLIEGKGEKRVPLYRNPFIKDQWQIFVDRFQAVFMWPMLLSNQHPQFSDSNRQTLSSVYKPSMNYCDDGGISSSKSRRKKRKEIKK</sequence>
<dbReference type="GO" id="GO:0042795">
    <property type="term" value="P:snRNA transcription by RNA polymerase II"/>
    <property type="evidence" value="ECO:0007669"/>
    <property type="project" value="TreeGrafter"/>
</dbReference>
<dbReference type="InterPro" id="IPR017930">
    <property type="entry name" value="Myb_dom"/>
</dbReference>
<dbReference type="InterPro" id="IPR001005">
    <property type="entry name" value="SANT/Myb"/>
</dbReference>
<evidence type="ECO:0000256" key="5">
    <source>
        <dbReference type="ARBA" id="ARBA00023242"/>
    </source>
</evidence>
<dbReference type="EMBL" id="CAJHNJ030000021">
    <property type="protein sequence ID" value="CAG9118681.1"/>
    <property type="molecule type" value="Genomic_DNA"/>
</dbReference>
<evidence type="ECO:0000256" key="3">
    <source>
        <dbReference type="ARBA" id="ARBA00023125"/>
    </source>
</evidence>
<dbReference type="PROSITE" id="PS51294">
    <property type="entry name" value="HTH_MYB"/>
    <property type="match status" value="2"/>
</dbReference>